<sequence>MIQVKLQPSCSGMMYFDAVKGGRASFTMQNETLTGRLSEEEFTSFLKDNNLILYRDTLKSYENGEIVGHFESME</sequence>
<evidence type="ECO:0000313" key="2">
    <source>
        <dbReference type="Proteomes" id="UP000321157"/>
    </source>
</evidence>
<comment type="caution">
    <text evidence="1">The sequence shown here is derived from an EMBL/GenBank/DDBJ whole genome shotgun (WGS) entry which is preliminary data.</text>
</comment>
<dbReference type="EMBL" id="BJXX01000055">
    <property type="protein sequence ID" value="GEN33795.1"/>
    <property type="molecule type" value="Genomic_DNA"/>
</dbReference>
<reference evidence="1 2" key="1">
    <citation type="submission" date="2019-07" db="EMBL/GenBank/DDBJ databases">
        <title>Whole genome shotgun sequence of Aneurinibacillus danicus NBRC 102444.</title>
        <authorList>
            <person name="Hosoyama A."/>
            <person name="Uohara A."/>
            <person name="Ohji S."/>
            <person name="Ichikawa N."/>
        </authorList>
    </citation>
    <scope>NUCLEOTIDE SEQUENCE [LARGE SCALE GENOMIC DNA]</scope>
    <source>
        <strain evidence="1 2">NBRC 102444</strain>
    </source>
</reference>
<protein>
    <submittedName>
        <fullName evidence="1">Uncharacterized protein</fullName>
    </submittedName>
</protein>
<keyword evidence="2" id="KW-1185">Reference proteome</keyword>
<evidence type="ECO:0000313" key="1">
    <source>
        <dbReference type="EMBL" id="GEN33795.1"/>
    </source>
</evidence>
<organism evidence="1 2">
    <name type="scientific">Aneurinibacillus danicus</name>
    <dbReference type="NCBI Taxonomy" id="267746"/>
    <lineage>
        <taxon>Bacteria</taxon>
        <taxon>Bacillati</taxon>
        <taxon>Bacillota</taxon>
        <taxon>Bacilli</taxon>
        <taxon>Bacillales</taxon>
        <taxon>Paenibacillaceae</taxon>
        <taxon>Aneurinibacillus group</taxon>
        <taxon>Aneurinibacillus</taxon>
    </lineage>
</organism>
<proteinExistence type="predicted"/>
<name>A0A511V4E5_9BACL</name>
<accession>A0A511V4E5</accession>
<dbReference type="OrthoDB" id="2680213at2"/>
<dbReference type="RefSeq" id="WP_146809116.1">
    <property type="nucleotide sequence ID" value="NZ_BJXX01000055.1"/>
</dbReference>
<dbReference type="Proteomes" id="UP000321157">
    <property type="component" value="Unassembled WGS sequence"/>
</dbReference>
<dbReference type="AlphaFoldDB" id="A0A511V4E5"/>
<gene>
    <name evidence="1" type="ORF">ADA01nite_12550</name>
</gene>